<evidence type="ECO:0000313" key="2">
    <source>
        <dbReference type="Proteomes" id="UP000002969"/>
    </source>
</evidence>
<dbReference type="Proteomes" id="UP000002969">
    <property type="component" value="Unassembled WGS sequence"/>
</dbReference>
<proteinExistence type="predicted"/>
<protein>
    <submittedName>
        <fullName evidence="1">Uncharacterized protein</fullName>
    </submittedName>
</protein>
<keyword evidence="2" id="KW-1185">Reference proteome</keyword>
<gene>
    <name evidence="1" type="ORF">HMPREF0204_13754</name>
</gene>
<comment type="caution">
    <text evidence="1">The sequence shown here is derived from an EMBL/GenBank/DDBJ whole genome shotgun (WGS) entry which is preliminary data.</text>
</comment>
<dbReference type="EMBL" id="ACKQ02000007">
    <property type="protein sequence ID" value="EFK34685.1"/>
    <property type="molecule type" value="Genomic_DNA"/>
</dbReference>
<name>A0ABN0ANT9_CHRGE</name>
<sequence>MSNGNGGGLLKWQSKEVFGVQWHNVGLNYLLIKSIFVNLNFLDKS</sequence>
<organism evidence="1 2">
    <name type="scientific">Chryseobacterium gleum ATCC 35910</name>
    <dbReference type="NCBI Taxonomy" id="525257"/>
    <lineage>
        <taxon>Bacteria</taxon>
        <taxon>Pseudomonadati</taxon>
        <taxon>Bacteroidota</taxon>
        <taxon>Flavobacteriia</taxon>
        <taxon>Flavobacteriales</taxon>
        <taxon>Weeksellaceae</taxon>
        <taxon>Chryseobacterium group</taxon>
        <taxon>Chryseobacterium</taxon>
    </lineage>
</organism>
<reference evidence="1" key="1">
    <citation type="submission" date="2010-06" db="EMBL/GenBank/DDBJ databases">
        <authorList>
            <person name="Muzny D."/>
            <person name="Qin X."/>
            <person name="Buhay C."/>
            <person name="Dugan-Rocha S."/>
            <person name="Ding Y."/>
            <person name="Chen G."/>
            <person name="Hawes A."/>
            <person name="Holder M."/>
            <person name="Jhangiani S."/>
            <person name="Johnson A."/>
            <person name="Khan Z."/>
            <person name="Li Z."/>
            <person name="Liu W."/>
            <person name="Liu X."/>
            <person name="Perez L."/>
            <person name="Shen H."/>
            <person name="Wang Q."/>
            <person name="Watt J."/>
            <person name="Xi L."/>
            <person name="Xin Y."/>
            <person name="Zhou J."/>
            <person name="Deng J."/>
            <person name="Jiang H."/>
            <person name="Liu Y."/>
            <person name="Qu J."/>
            <person name="Song X.-Z."/>
            <person name="Zhang L."/>
            <person name="Villasana D."/>
            <person name="Johnson A."/>
            <person name="Liu J."/>
            <person name="Liyanage D."/>
            <person name="Lorensuhewa L."/>
            <person name="Robinson T."/>
            <person name="Song A."/>
            <person name="Song B.-B."/>
            <person name="Dinh H."/>
            <person name="Thornton R."/>
            <person name="Coyle M."/>
            <person name="Francisco L."/>
            <person name="Jackson L."/>
            <person name="Javaid M."/>
            <person name="Korchina V."/>
            <person name="Kovar C."/>
            <person name="Mata R."/>
            <person name="Mathew T."/>
            <person name="Ngo R."/>
            <person name="Nguyen L."/>
            <person name="Nguyen N."/>
            <person name="Okwuonu G."/>
            <person name="Ongeri F."/>
            <person name="Pham C."/>
            <person name="Simmons D."/>
            <person name="Wilczek-Boney K."/>
            <person name="Hale W."/>
            <person name="Jakkamsetti A."/>
            <person name="Pham P."/>
            <person name="Ruth R."/>
            <person name="San Lucas F."/>
            <person name="Warren J."/>
            <person name="Zhang J."/>
            <person name="Zhao Z."/>
            <person name="Zhou C."/>
            <person name="Zhu D."/>
            <person name="Lee S."/>
            <person name="Bess C."/>
            <person name="Blankenburg K."/>
            <person name="Forbes L."/>
            <person name="Fu Q."/>
            <person name="Gubbala S."/>
            <person name="Hirani K."/>
            <person name="Jayaseelan J.C."/>
            <person name="Lara F."/>
            <person name="Munidasa M."/>
            <person name="Palculict T."/>
            <person name="Patil S."/>
            <person name="Pu L.-L."/>
            <person name="Saada N."/>
            <person name="Tang L."/>
            <person name="Weissenberger G."/>
            <person name="Zhu Y."/>
            <person name="Hemphill L."/>
            <person name="Shang Y."/>
            <person name="Youmans B."/>
            <person name="Ayvaz T."/>
            <person name="Ross M."/>
            <person name="Santibanez J."/>
            <person name="Aqrawi P."/>
            <person name="Gross S."/>
            <person name="Joshi V."/>
            <person name="Fowler G."/>
            <person name="Nazareth L."/>
            <person name="Reid J."/>
            <person name="Worley K."/>
            <person name="Petrosino J."/>
            <person name="Highlander S."/>
            <person name="Gibbs R."/>
        </authorList>
    </citation>
    <scope>NUCLEOTIDE SEQUENCE [LARGE SCALE GENOMIC DNA]</scope>
    <source>
        <strain evidence="1">ATCC 35910</strain>
    </source>
</reference>
<accession>A0ABN0ANT9</accession>
<evidence type="ECO:0000313" key="1">
    <source>
        <dbReference type="EMBL" id="EFK34685.1"/>
    </source>
</evidence>